<dbReference type="AlphaFoldDB" id="A0A645E417"/>
<accession>A0A645E417</accession>
<sequence>MCECKMNRDTDVLACFLRQAWISLVSEPATPEAKPAKTSAEASAETVTAVFATFFKGSIESTIVIVITVAI</sequence>
<protein>
    <submittedName>
        <fullName evidence="1">Uncharacterized protein</fullName>
    </submittedName>
</protein>
<gene>
    <name evidence="1" type="ORF">SDC9_143469</name>
</gene>
<proteinExistence type="predicted"/>
<comment type="caution">
    <text evidence="1">The sequence shown here is derived from an EMBL/GenBank/DDBJ whole genome shotgun (WGS) entry which is preliminary data.</text>
</comment>
<organism evidence="1">
    <name type="scientific">bioreactor metagenome</name>
    <dbReference type="NCBI Taxonomy" id="1076179"/>
    <lineage>
        <taxon>unclassified sequences</taxon>
        <taxon>metagenomes</taxon>
        <taxon>ecological metagenomes</taxon>
    </lineage>
</organism>
<evidence type="ECO:0000313" key="1">
    <source>
        <dbReference type="EMBL" id="MPM96311.1"/>
    </source>
</evidence>
<name>A0A645E417_9ZZZZ</name>
<dbReference type="EMBL" id="VSSQ01042697">
    <property type="protein sequence ID" value="MPM96311.1"/>
    <property type="molecule type" value="Genomic_DNA"/>
</dbReference>
<reference evidence="1" key="1">
    <citation type="submission" date="2019-08" db="EMBL/GenBank/DDBJ databases">
        <authorList>
            <person name="Kucharzyk K."/>
            <person name="Murdoch R.W."/>
            <person name="Higgins S."/>
            <person name="Loffler F."/>
        </authorList>
    </citation>
    <scope>NUCLEOTIDE SEQUENCE</scope>
</reference>